<comment type="similarity">
    <text evidence="6">Belongs to the UTP23/FCF1 family. UTP23 subfamily.</text>
</comment>
<evidence type="ECO:0000256" key="3">
    <source>
        <dbReference type="ARBA" id="ARBA00022552"/>
    </source>
</evidence>
<evidence type="ECO:0000313" key="10">
    <source>
        <dbReference type="EMBL" id="SLM40102.1"/>
    </source>
</evidence>
<dbReference type="GO" id="GO:0032040">
    <property type="term" value="C:small-subunit processome"/>
    <property type="evidence" value="ECO:0007669"/>
    <property type="project" value="InterPro"/>
</dbReference>
<dbReference type="PANTHER" id="PTHR12416">
    <property type="entry name" value="RRNA-PROCESSING PROTEIN UTP23 HOMOLOG"/>
    <property type="match status" value="1"/>
</dbReference>
<protein>
    <recommendedName>
        <fullName evidence="7">U three protein 23</fullName>
    </recommendedName>
</protein>
<feature type="domain" description="UTP23 sensor motif region" evidence="9">
    <location>
        <begin position="271"/>
        <end position="290"/>
    </location>
</feature>
<evidence type="ECO:0000256" key="5">
    <source>
        <dbReference type="ARBA" id="ARBA00037300"/>
    </source>
</evidence>
<keyword evidence="11" id="KW-1185">Reference proteome</keyword>
<dbReference type="Pfam" id="PF04900">
    <property type="entry name" value="Fcf1"/>
    <property type="match status" value="1"/>
</dbReference>
<feature type="compositionally biased region" description="Basic and acidic residues" evidence="8">
    <location>
        <begin position="291"/>
        <end position="313"/>
    </location>
</feature>
<dbReference type="Proteomes" id="UP000192927">
    <property type="component" value="Unassembled WGS sequence"/>
</dbReference>
<comment type="function">
    <text evidence="5">Involved in rRNA-processing and ribosome biogenesis.</text>
</comment>
<proteinExistence type="inferred from homology"/>
<evidence type="ECO:0000256" key="8">
    <source>
        <dbReference type="SAM" id="MobiDB-lite"/>
    </source>
</evidence>
<evidence type="ECO:0000256" key="7">
    <source>
        <dbReference type="ARBA" id="ARBA00076388"/>
    </source>
</evidence>
<keyword evidence="3" id="KW-0698">rRNA processing</keyword>
<keyword evidence="2" id="KW-0690">Ribosome biogenesis</keyword>
<dbReference type="SUPFAM" id="SSF88723">
    <property type="entry name" value="PIN domain-like"/>
    <property type="match status" value="1"/>
</dbReference>
<dbReference type="InterPro" id="IPR029060">
    <property type="entry name" value="PIN-like_dom_sf"/>
</dbReference>
<dbReference type="InterPro" id="IPR057776">
    <property type="entry name" value="UTP23_sensor"/>
</dbReference>
<evidence type="ECO:0000313" key="11">
    <source>
        <dbReference type="Proteomes" id="UP000192927"/>
    </source>
</evidence>
<comment type="subcellular location">
    <subcellularLocation>
        <location evidence="1">Nucleus</location>
        <location evidence="1">Nucleolus</location>
    </subcellularLocation>
</comment>
<dbReference type="CDD" id="cd09865">
    <property type="entry name" value="PIN_ScUtp23p-like"/>
    <property type="match status" value="1"/>
</dbReference>
<organism evidence="10 11">
    <name type="scientific">Lasallia pustulata</name>
    <dbReference type="NCBI Taxonomy" id="136370"/>
    <lineage>
        <taxon>Eukaryota</taxon>
        <taxon>Fungi</taxon>
        <taxon>Dikarya</taxon>
        <taxon>Ascomycota</taxon>
        <taxon>Pezizomycotina</taxon>
        <taxon>Lecanoromycetes</taxon>
        <taxon>OSLEUM clade</taxon>
        <taxon>Umbilicariomycetidae</taxon>
        <taxon>Umbilicariales</taxon>
        <taxon>Umbilicariaceae</taxon>
        <taxon>Lasallia</taxon>
    </lineage>
</organism>
<dbReference type="Gene3D" id="3.40.50.1010">
    <property type="entry name" value="5'-nuclease"/>
    <property type="match status" value="1"/>
</dbReference>
<evidence type="ECO:0000259" key="9">
    <source>
        <dbReference type="Pfam" id="PF24779"/>
    </source>
</evidence>
<reference evidence="11" key="1">
    <citation type="submission" date="2017-03" db="EMBL/GenBank/DDBJ databases">
        <authorList>
            <person name="Sharma R."/>
            <person name="Thines M."/>
        </authorList>
    </citation>
    <scope>NUCLEOTIDE SEQUENCE [LARGE SCALE GENOMIC DNA]</scope>
</reference>
<evidence type="ECO:0000256" key="2">
    <source>
        <dbReference type="ARBA" id="ARBA00022517"/>
    </source>
</evidence>
<feature type="compositionally biased region" description="Basic residues" evidence="8">
    <location>
        <begin position="338"/>
        <end position="348"/>
    </location>
</feature>
<sequence length="366" mass="41055">MWRCCIPVAIITFSRIAKKYPNLLIQLSDCPPRQHFEADETTDQHIAMRGKRSKQYRKLMQQYGLTFGFREPYQVLVDAQMIQDTNRFSMDLVAGLERTLHGKVKPMITQCSIRHLYTLSEVPPPQKEALITVAKTFERRRCNHHTLEVPFSTLECLRSVVDPKDSHTNKNRYVIASQEDDVRRKLREIPGVPLVYVKRSVMIMEPMAEGSVGIREGVERGKFRAGLKGRNLSGVKRKREPEDEADTGKVVGTGDVPPPGGDEDLERMVKKRKARGPKGPNPLSVKKPKKEKSQKEAEDHKESGLTKAHKEEVGSGSLPIADSNIIEASADGTETAPAKRKRKRKHKPGLVSELAETVHGGDGVSN</sequence>
<dbReference type="InterPro" id="IPR006984">
    <property type="entry name" value="Fcf1/UTP23"/>
</dbReference>
<dbReference type="AlphaFoldDB" id="A0A1W5DAY8"/>
<evidence type="ECO:0000256" key="4">
    <source>
        <dbReference type="ARBA" id="ARBA00023242"/>
    </source>
</evidence>
<evidence type="ECO:0000256" key="6">
    <source>
        <dbReference type="ARBA" id="ARBA00038503"/>
    </source>
</evidence>
<dbReference type="FunFam" id="3.40.50.1010:FF:000006">
    <property type="entry name" value="rRNA-processing protein UTP23 homolog"/>
    <property type="match status" value="1"/>
</dbReference>
<dbReference type="GO" id="GO:0006364">
    <property type="term" value="P:rRNA processing"/>
    <property type="evidence" value="ECO:0007669"/>
    <property type="project" value="UniProtKB-KW"/>
</dbReference>
<keyword evidence="4" id="KW-0539">Nucleus</keyword>
<feature type="region of interest" description="Disordered" evidence="8">
    <location>
        <begin position="232"/>
        <end position="366"/>
    </location>
</feature>
<evidence type="ECO:0000256" key="1">
    <source>
        <dbReference type="ARBA" id="ARBA00004604"/>
    </source>
</evidence>
<dbReference type="EMBL" id="FWEW01003623">
    <property type="protein sequence ID" value="SLM40102.1"/>
    <property type="molecule type" value="Genomic_DNA"/>
</dbReference>
<accession>A0A1W5DAY8</accession>
<name>A0A1W5DAY8_9LECA</name>
<dbReference type="Pfam" id="PF24779">
    <property type="entry name" value="UTP23_sensor"/>
    <property type="match status" value="1"/>
</dbReference>